<dbReference type="SMART" id="SM01094">
    <property type="entry name" value="CpcD"/>
    <property type="match status" value="1"/>
</dbReference>
<dbReference type="PROSITE" id="PS51441">
    <property type="entry name" value="CPCD_LIKE"/>
    <property type="match status" value="1"/>
</dbReference>
<sequence length="79" mass="7973">MAGMITTGCAGVSDYGSRSVTIDVANVARQDVAKTSNYQVKVPFSQMSQTMRNIAELGGNVVGVSVSGAAPASTGSSDD</sequence>
<evidence type="ECO:0000256" key="2">
    <source>
        <dbReference type="ARBA" id="ARBA00022549"/>
    </source>
</evidence>
<organism evidence="8 9">
    <name type="scientific">Leptothoe kymatousa TAU-MAC 1615</name>
    <dbReference type="NCBI Taxonomy" id="2364775"/>
    <lineage>
        <taxon>Bacteria</taxon>
        <taxon>Bacillati</taxon>
        <taxon>Cyanobacteriota</taxon>
        <taxon>Cyanophyceae</taxon>
        <taxon>Nodosilineales</taxon>
        <taxon>Cymatolegaceae</taxon>
        <taxon>Leptothoe</taxon>
        <taxon>Leptothoe kymatousa</taxon>
    </lineage>
</organism>
<keyword evidence="3 6" id="KW-0605">Phycobilisome</keyword>
<evidence type="ECO:0000256" key="4">
    <source>
        <dbReference type="ARBA" id="ARBA00023078"/>
    </source>
</evidence>
<evidence type="ECO:0000259" key="7">
    <source>
        <dbReference type="PROSITE" id="PS51441"/>
    </source>
</evidence>
<dbReference type="Proteomes" id="UP001196661">
    <property type="component" value="Unassembled WGS sequence"/>
</dbReference>
<proteinExistence type="predicted"/>
<comment type="caution">
    <text evidence="8">The sequence shown here is derived from an EMBL/GenBank/DDBJ whole genome shotgun (WGS) entry which is preliminary data.</text>
</comment>
<dbReference type="InterPro" id="IPR008213">
    <property type="entry name" value="CpcD-like_dom"/>
</dbReference>
<keyword evidence="9" id="KW-1185">Reference proteome</keyword>
<protein>
    <submittedName>
        <fullName evidence="8">Rod-capping linker protein</fullName>
    </submittedName>
</protein>
<evidence type="ECO:0000313" key="9">
    <source>
        <dbReference type="Proteomes" id="UP001196661"/>
    </source>
</evidence>
<keyword evidence="5" id="KW-0472">Membrane</keyword>
<feature type="domain" description="CpcD-like" evidence="7">
    <location>
        <begin position="17"/>
        <end position="67"/>
    </location>
</feature>
<dbReference type="Pfam" id="PF01383">
    <property type="entry name" value="CpcD"/>
    <property type="match status" value="1"/>
</dbReference>
<name>A0ABS5Y1C1_9CYAN</name>
<dbReference type="RefSeq" id="WP_215617494.1">
    <property type="nucleotide sequence ID" value="NZ_JADOER010000004.1"/>
</dbReference>
<evidence type="ECO:0000256" key="1">
    <source>
        <dbReference type="ARBA" id="ARBA00004445"/>
    </source>
</evidence>
<dbReference type="EMBL" id="JADOER010000004">
    <property type="protein sequence ID" value="MBT9311616.1"/>
    <property type="molecule type" value="Genomic_DNA"/>
</dbReference>
<gene>
    <name evidence="8" type="ORF">IXB28_05315</name>
</gene>
<accession>A0ABS5Y1C1</accession>
<keyword evidence="2" id="KW-0042">Antenna complex</keyword>
<evidence type="ECO:0000313" key="8">
    <source>
        <dbReference type="EMBL" id="MBT9311616.1"/>
    </source>
</evidence>
<comment type="subcellular location">
    <subcellularLocation>
        <location evidence="1">Cellular thylakoid membrane</location>
        <topology evidence="1">Peripheral membrane protein</topology>
        <orientation evidence="1">Cytoplasmic side</orientation>
    </subcellularLocation>
</comment>
<evidence type="ECO:0000256" key="6">
    <source>
        <dbReference type="PROSITE-ProRule" id="PRU00771"/>
    </source>
</evidence>
<evidence type="ECO:0000256" key="5">
    <source>
        <dbReference type="ARBA" id="ARBA00023136"/>
    </source>
</evidence>
<evidence type="ECO:0000256" key="3">
    <source>
        <dbReference type="ARBA" id="ARBA00022738"/>
    </source>
</evidence>
<keyword evidence="4" id="KW-0793">Thylakoid</keyword>
<reference evidence="8 9" key="1">
    <citation type="journal article" date="2021" name="Mar. Drugs">
        <title>Genome Reduction and Secondary Metabolism of the Marine Sponge-Associated Cyanobacterium Leptothoe.</title>
        <authorList>
            <person name="Konstantinou D."/>
            <person name="Popin R.V."/>
            <person name="Fewer D.P."/>
            <person name="Sivonen K."/>
            <person name="Gkelis S."/>
        </authorList>
    </citation>
    <scope>NUCLEOTIDE SEQUENCE [LARGE SCALE GENOMIC DNA]</scope>
    <source>
        <strain evidence="8 9">TAU-MAC 1615</strain>
    </source>
</reference>